<feature type="region of interest" description="Disordered" evidence="1">
    <location>
        <begin position="206"/>
        <end position="228"/>
    </location>
</feature>
<gene>
    <name evidence="2" type="ORF">ILEXP_LOCUS36686</name>
</gene>
<comment type="caution">
    <text evidence="2">The sequence shown here is derived from an EMBL/GenBank/DDBJ whole genome shotgun (WGS) entry which is preliminary data.</text>
</comment>
<proteinExistence type="predicted"/>
<evidence type="ECO:0000256" key="1">
    <source>
        <dbReference type="SAM" id="MobiDB-lite"/>
    </source>
</evidence>
<organism evidence="2 3">
    <name type="scientific">Ilex paraguariensis</name>
    <name type="common">yerba mate</name>
    <dbReference type="NCBI Taxonomy" id="185542"/>
    <lineage>
        <taxon>Eukaryota</taxon>
        <taxon>Viridiplantae</taxon>
        <taxon>Streptophyta</taxon>
        <taxon>Embryophyta</taxon>
        <taxon>Tracheophyta</taxon>
        <taxon>Spermatophyta</taxon>
        <taxon>Magnoliopsida</taxon>
        <taxon>eudicotyledons</taxon>
        <taxon>Gunneridae</taxon>
        <taxon>Pentapetalae</taxon>
        <taxon>asterids</taxon>
        <taxon>campanulids</taxon>
        <taxon>Aquifoliales</taxon>
        <taxon>Aquifoliaceae</taxon>
        <taxon>Ilex</taxon>
    </lineage>
</organism>
<feature type="region of interest" description="Disordered" evidence="1">
    <location>
        <begin position="1"/>
        <end position="34"/>
    </location>
</feature>
<protein>
    <submittedName>
        <fullName evidence="2">Uncharacterized protein</fullName>
    </submittedName>
</protein>
<keyword evidence="3" id="KW-1185">Reference proteome</keyword>
<reference evidence="2 3" key="1">
    <citation type="submission" date="2024-02" db="EMBL/GenBank/DDBJ databases">
        <authorList>
            <person name="Vignale AGUSTIN F."/>
            <person name="Sosa J E."/>
            <person name="Modenutti C."/>
        </authorList>
    </citation>
    <scope>NUCLEOTIDE SEQUENCE [LARGE SCALE GENOMIC DNA]</scope>
</reference>
<feature type="compositionally biased region" description="Polar residues" evidence="1">
    <location>
        <begin position="8"/>
        <end position="22"/>
    </location>
</feature>
<evidence type="ECO:0000313" key="3">
    <source>
        <dbReference type="Proteomes" id="UP001642360"/>
    </source>
</evidence>
<dbReference type="Proteomes" id="UP001642360">
    <property type="component" value="Unassembled WGS sequence"/>
</dbReference>
<dbReference type="AlphaFoldDB" id="A0ABC8TJA6"/>
<sequence>METRSSKKTSTTGEMSDSSNELAQGLGSTRGLLGGARALGDAEDATSNGAMSFVDGVRDSGNGVANQGDPSVDLMGGAHVVGIMGGTYVEEGKGDDGSLASVIRSLELEEDLCDGDVGPSLGDDALTQGGGAKEQRGGTSPAIGAAHAAMGRARSPVGDPRLPRSGMGCNAITFRDGNGDLGAIGNSRELADKSSNALGRLDSAKKWPSNDLSRSCPQGGARALGDAEDATSNGAMSFVDGVRDSGNGVANQGDPSVDLMGGAHVVGIMGGTYVEEGKGDDGSLASVIRSLELEEDLCGDRGGA</sequence>
<feature type="compositionally biased region" description="Low complexity" evidence="1">
    <location>
        <begin position="25"/>
        <end position="34"/>
    </location>
</feature>
<dbReference type="EMBL" id="CAUOFW020004835">
    <property type="protein sequence ID" value="CAK9167413.1"/>
    <property type="molecule type" value="Genomic_DNA"/>
</dbReference>
<evidence type="ECO:0000313" key="2">
    <source>
        <dbReference type="EMBL" id="CAK9167413.1"/>
    </source>
</evidence>
<name>A0ABC8TJA6_9AQUA</name>
<accession>A0ABC8TJA6</accession>